<dbReference type="PANTHER" id="PTHR35391">
    <property type="entry name" value="C2H2-TYPE DOMAIN-CONTAINING PROTEIN-RELATED"/>
    <property type="match status" value="1"/>
</dbReference>
<dbReference type="PANTHER" id="PTHR35391:SF5">
    <property type="entry name" value="DUF6590 DOMAIN-CONTAINING PROTEIN"/>
    <property type="match status" value="1"/>
</dbReference>
<organism evidence="2 3">
    <name type="scientific">Parathielavia hyrcaniae</name>
    <dbReference type="NCBI Taxonomy" id="113614"/>
    <lineage>
        <taxon>Eukaryota</taxon>
        <taxon>Fungi</taxon>
        <taxon>Dikarya</taxon>
        <taxon>Ascomycota</taxon>
        <taxon>Pezizomycotina</taxon>
        <taxon>Sordariomycetes</taxon>
        <taxon>Sordariomycetidae</taxon>
        <taxon>Sordariales</taxon>
        <taxon>Chaetomiaceae</taxon>
        <taxon>Parathielavia</taxon>
    </lineage>
</organism>
<dbReference type="InterPro" id="IPR046497">
    <property type="entry name" value="DUF6590"/>
</dbReference>
<sequence>MSQREQSLFEHHGRSFYQGTRRFLVVATDEEHSTCVPIYTYERQACTKLGVNPSKHGIIYRAGRTPRLVKGEPQLGFAPVRVNLYQKTEYIPKASRVNYAKLVTVEHNCLVFFIGCVNPEDFQNIVTPAVDACWEGKIHRRNE</sequence>
<dbReference type="EMBL" id="MU863708">
    <property type="protein sequence ID" value="KAK4096558.1"/>
    <property type="molecule type" value="Genomic_DNA"/>
</dbReference>
<proteinExistence type="predicted"/>
<evidence type="ECO:0000313" key="3">
    <source>
        <dbReference type="Proteomes" id="UP001305647"/>
    </source>
</evidence>
<comment type="caution">
    <text evidence="2">The sequence shown here is derived from an EMBL/GenBank/DDBJ whole genome shotgun (WGS) entry which is preliminary data.</text>
</comment>
<keyword evidence="3" id="KW-1185">Reference proteome</keyword>
<reference evidence="2" key="2">
    <citation type="submission" date="2023-05" db="EMBL/GenBank/DDBJ databases">
        <authorList>
            <consortium name="Lawrence Berkeley National Laboratory"/>
            <person name="Steindorff A."/>
            <person name="Hensen N."/>
            <person name="Bonometti L."/>
            <person name="Westerberg I."/>
            <person name="Brannstrom I.O."/>
            <person name="Guillou S."/>
            <person name="Cros-Aarteil S."/>
            <person name="Calhoun S."/>
            <person name="Haridas S."/>
            <person name="Kuo A."/>
            <person name="Mondo S."/>
            <person name="Pangilinan J."/>
            <person name="Riley R."/>
            <person name="Labutti K."/>
            <person name="Andreopoulos B."/>
            <person name="Lipzen A."/>
            <person name="Chen C."/>
            <person name="Yanf M."/>
            <person name="Daum C."/>
            <person name="Ng V."/>
            <person name="Clum A."/>
            <person name="Ohm R."/>
            <person name="Martin F."/>
            <person name="Silar P."/>
            <person name="Natvig D."/>
            <person name="Lalanne C."/>
            <person name="Gautier V."/>
            <person name="Ament-Velasquez S.L."/>
            <person name="Kruys A."/>
            <person name="Hutchinson M.I."/>
            <person name="Powell A.J."/>
            <person name="Barry K."/>
            <person name="Miller A.N."/>
            <person name="Grigoriev I.V."/>
            <person name="Debuchy R."/>
            <person name="Gladieux P."/>
            <person name="Thoren M.H."/>
            <person name="Johannesson H."/>
        </authorList>
    </citation>
    <scope>NUCLEOTIDE SEQUENCE</scope>
    <source>
        <strain evidence="2">CBS 757.83</strain>
    </source>
</reference>
<dbReference type="Proteomes" id="UP001305647">
    <property type="component" value="Unassembled WGS sequence"/>
</dbReference>
<dbReference type="Pfam" id="PF20233">
    <property type="entry name" value="DUF6590"/>
    <property type="match status" value="1"/>
</dbReference>
<evidence type="ECO:0000313" key="2">
    <source>
        <dbReference type="EMBL" id="KAK4096558.1"/>
    </source>
</evidence>
<feature type="domain" description="DUF6590" evidence="1">
    <location>
        <begin position="4"/>
        <end position="125"/>
    </location>
</feature>
<reference evidence="2" key="1">
    <citation type="journal article" date="2023" name="Mol. Phylogenet. Evol.">
        <title>Genome-scale phylogeny and comparative genomics of the fungal order Sordariales.</title>
        <authorList>
            <person name="Hensen N."/>
            <person name="Bonometti L."/>
            <person name="Westerberg I."/>
            <person name="Brannstrom I.O."/>
            <person name="Guillou S."/>
            <person name="Cros-Aarteil S."/>
            <person name="Calhoun S."/>
            <person name="Haridas S."/>
            <person name="Kuo A."/>
            <person name="Mondo S."/>
            <person name="Pangilinan J."/>
            <person name="Riley R."/>
            <person name="LaButti K."/>
            <person name="Andreopoulos B."/>
            <person name="Lipzen A."/>
            <person name="Chen C."/>
            <person name="Yan M."/>
            <person name="Daum C."/>
            <person name="Ng V."/>
            <person name="Clum A."/>
            <person name="Steindorff A."/>
            <person name="Ohm R.A."/>
            <person name="Martin F."/>
            <person name="Silar P."/>
            <person name="Natvig D.O."/>
            <person name="Lalanne C."/>
            <person name="Gautier V."/>
            <person name="Ament-Velasquez S.L."/>
            <person name="Kruys A."/>
            <person name="Hutchinson M.I."/>
            <person name="Powell A.J."/>
            <person name="Barry K."/>
            <person name="Miller A.N."/>
            <person name="Grigoriev I.V."/>
            <person name="Debuchy R."/>
            <person name="Gladieux P."/>
            <person name="Hiltunen Thoren M."/>
            <person name="Johannesson H."/>
        </authorList>
    </citation>
    <scope>NUCLEOTIDE SEQUENCE</scope>
    <source>
        <strain evidence="2">CBS 757.83</strain>
    </source>
</reference>
<accession>A0AAN6PRT8</accession>
<gene>
    <name evidence="2" type="ORF">N658DRAFT_458516</name>
</gene>
<protein>
    <recommendedName>
        <fullName evidence="1">DUF6590 domain-containing protein</fullName>
    </recommendedName>
</protein>
<name>A0AAN6PRT8_9PEZI</name>
<dbReference type="AlphaFoldDB" id="A0AAN6PRT8"/>
<evidence type="ECO:0000259" key="1">
    <source>
        <dbReference type="Pfam" id="PF20233"/>
    </source>
</evidence>